<sequence>MADDLGDLNKALSFSEDENLSVMLPMGVGKTDVEQQGFYMMNFHVHIHDLPLSRMAKEIAAFIGNQLGMFRDVELDKGGQGWGSSLCIRVSLDVNKHLKRIMKMHSVMGNESVISFTYERLPNFCYWCGRLGHITKLCDSQYEEGFNDKQEHLPFGPWLQASTPSILRSRGLMPPAPRTPFLSATHTPPPPQNTPLWAAIVTFRSTKNLYHFSFPHQPSTSRNNAAHSPHSQPHNKRSNTLTSLPTNALPHIPHTFNSDHMTLSEQHSKPTLSNLSTTPNSSLHIPENSLSIIPSLTDIPLSNSP</sequence>
<comment type="caution">
    <text evidence="4">The sequence shown here is derived from an EMBL/GenBank/DDBJ whole genome shotgun (WGS) entry which is preliminary data.</text>
</comment>
<reference evidence="4" key="1">
    <citation type="submission" date="2020-06" db="EMBL/GenBank/DDBJ databases">
        <authorList>
            <person name="Li T."/>
            <person name="Hu X."/>
            <person name="Zhang T."/>
            <person name="Song X."/>
            <person name="Zhang H."/>
            <person name="Dai N."/>
            <person name="Sheng W."/>
            <person name="Hou X."/>
            <person name="Wei L."/>
        </authorList>
    </citation>
    <scope>NUCLEOTIDE SEQUENCE</scope>
    <source>
        <strain evidence="4">3651</strain>
        <tissue evidence="4">Leaf</tissue>
    </source>
</reference>
<protein>
    <recommendedName>
        <fullName evidence="3">CCHC-type domain-containing protein</fullName>
    </recommendedName>
</protein>
<evidence type="ECO:0000313" key="4">
    <source>
        <dbReference type="EMBL" id="KAK4412450.1"/>
    </source>
</evidence>
<dbReference type="Proteomes" id="UP001293254">
    <property type="component" value="Unassembled WGS sequence"/>
</dbReference>
<feature type="compositionally biased region" description="Polar residues" evidence="2">
    <location>
        <begin position="255"/>
        <end position="265"/>
    </location>
</feature>
<dbReference type="PANTHER" id="PTHR31286">
    <property type="entry name" value="GLYCINE-RICH CELL WALL STRUCTURAL PROTEIN 1.8-LIKE"/>
    <property type="match status" value="1"/>
</dbReference>
<dbReference type="InterPro" id="IPR001878">
    <property type="entry name" value="Znf_CCHC"/>
</dbReference>
<dbReference type="GO" id="GO:0008270">
    <property type="term" value="F:zinc ion binding"/>
    <property type="evidence" value="ECO:0007669"/>
    <property type="project" value="UniProtKB-KW"/>
</dbReference>
<keyword evidence="1" id="KW-0862">Zinc</keyword>
<evidence type="ECO:0000259" key="3">
    <source>
        <dbReference type="PROSITE" id="PS50158"/>
    </source>
</evidence>
<feature type="region of interest" description="Disordered" evidence="2">
    <location>
        <begin position="214"/>
        <end position="286"/>
    </location>
</feature>
<dbReference type="PROSITE" id="PS50158">
    <property type="entry name" value="ZF_CCHC"/>
    <property type="match status" value="1"/>
</dbReference>
<feature type="compositionally biased region" description="Low complexity" evidence="2">
    <location>
        <begin position="270"/>
        <end position="283"/>
    </location>
</feature>
<keyword evidence="5" id="KW-1185">Reference proteome</keyword>
<evidence type="ECO:0000256" key="2">
    <source>
        <dbReference type="SAM" id="MobiDB-lite"/>
    </source>
</evidence>
<proteinExistence type="predicted"/>
<dbReference type="EMBL" id="JACGWO010000013">
    <property type="protein sequence ID" value="KAK4412450.1"/>
    <property type="molecule type" value="Genomic_DNA"/>
</dbReference>
<evidence type="ECO:0000256" key="1">
    <source>
        <dbReference type="PROSITE-ProRule" id="PRU00047"/>
    </source>
</evidence>
<dbReference type="InterPro" id="IPR025836">
    <property type="entry name" value="Zn_knuckle_CX2CX4HX4C"/>
</dbReference>
<feature type="region of interest" description="Disordered" evidence="2">
    <location>
        <begin position="169"/>
        <end position="189"/>
    </location>
</feature>
<dbReference type="AlphaFoldDB" id="A0AAE1XIC9"/>
<reference evidence="4" key="2">
    <citation type="journal article" date="2024" name="Plant">
        <title>Genomic evolution and insights into agronomic trait innovations of Sesamum species.</title>
        <authorList>
            <person name="Miao H."/>
            <person name="Wang L."/>
            <person name="Qu L."/>
            <person name="Liu H."/>
            <person name="Sun Y."/>
            <person name="Le M."/>
            <person name="Wang Q."/>
            <person name="Wei S."/>
            <person name="Zheng Y."/>
            <person name="Lin W."/>
            <person name="Duan Y."/>
            <person name="Cao H."/>
            <person name="Xiong S."/>
            <person name="Wang X."/>
            <person name="Wei L."/>
            <person name="Li C."/>
            <person name="Ma Q."/>
            <person name="Ju M."/>
            <person name="Zhao R."/>
            <person name="Li G."/>
            <person name="Mu C."/>
            <person name="Tian Q."/>
            <person name="Mei H."/>
            <person name="Zhang T."/>
            <person name="Gao T."/>
            <person name="Zhang H."/>
        </authorList>
    </citation>
    <scope>NUCLEOTIDE SEQUENCE</scope>
    <source>
        <strain evidence="4">3651</strain>
    </source>
</reference>
<feature type="domain" description="CCHC-type" evidence="3">
    <location>
        <begin position="125"/>
        <end position="138"/>
    </location>
</feature>
<dbReference type="PANTHER" id="PTHR31286:SF178">
    <property type="entry name" value="DUF4283 DOMAIN-CONTAINING PROTEIN"/>
    <property type="match status" value="1"/>
</dbReference>
<keyword evidence="1" id="KW-0479">Metal-binding</keyword>
<accession>A0AAE1XIC9</accession>
<dbReference type="InterPro" id="IPR040256">
    <property type="entry name" value="At4g02000-like"/>
</dbReference>
<dbReference type="Pfam" id="PF14392">
    <property type="entry name" value="zf-CCHC_4"/>
    <property type="match status" value="1"/>
</dbReference>
<dbReference type="GO" id="GO:0003676">
    <property type="term" value="F:nucleic acid binding"/>
    <property type="evidence" value="ECO:0007669"/>
    <property type="project" value="InterPro"/>
</dbReference>
<feature type="compositionally biased region" description="Polar residues" evidence="2">
    <location>
        <begin position="216"/>
        <end position="246"/>
    </location>
</feature>
<evidence type="ECO:0000313" key="5">
    <source>
        <dbReference type="Proteomes" id="UP001293254"/>
    </source>
</evidence>
<name>A0AAE1XIC9_9LAMI</name>
<gene>
    <name evidence="4" type="ORF">Salat_2892100</name>
</gene>
<keyword evidence="1" id="KW-0863">Zinc-finger</keyword>
<organism evidence="4 5">
    <name type="scientific">Sesamum alatum</name>
    <dbReference type="NCBI Taxonomy" id="300844"/>
    <lineage>
        <taxon>Eukaryota</taxon>
        <taxon>Viridiplantae</taxon>
        <taxon>Streptophyta</taxon>
        <taxon>Embryophyta</taxon>
        <taxon>Tracheophyta</taxon>
        <taxon>Spermatophyta</taxon>
        <taxon>Magnoliopsida</taxon>
        <taxon>eudicotyledons</taxon>
        <taxon>Gunneridae</taxon>
        <taxon>Pentapetalae</taxon>
        <taxon>asterids</taxon>
        <taxon>lamiids</taxon>
        <taxon>Lamiales</taxon>
        <taxon>Pedaliaceae</taxon>
        <taxon>Sesamum</taxon>
    </lineage>
</organism>